<dbReference type="AlphaFoldDB" id="A0A9P7DVU9"/>
<keyword evidence="3" id="KW-1185">Reference proteome</keyword>
<keyword evidence="1" id="KW-1133">Transmembrane helix</keyword>
<gene>
    <name evidence="2" type="ORF">BJ212DRAFT_945454</name>
</gene>
<accession>A0A9P7DVU9</accession>
<dbReference type="OrthoDB" id="2670711at2759"/>
<name>A0A9P7DVU9_9AGAM</name>
<dbReference type="EMBL" id="JABBWG010000062">
    <property type="protein sequence ID" value="KAG1804126.1"/>
    <property type="molecule type" value="Genomic_DNA"/>
</dbReference>
<comment type="caution">
    <text evidence="2">The sequence shown here is derived from an EMBL/GenBank/DDBJ whole genome shotgun (WGS) entry which is preliminary data.</text>
</comment>
<feature type="transmembrane region" description="Helical" evidence="1">
    <location>
        <begin position="61"/>
        <end position="80"/>
    </location>
</feature>
<reference evidence="2" key="1">
    <citation type="journal article" date="2020" name="New Phytol.">
        <title>Comparative genomics reveals dynamic genome evolution in host specialist ectomycorrhizal fungi.</title>
        <authorList>
            <person name="Lofgren L.A."/>
            <person name="Nguyen N.H."/>
            <person name="Vilgalys R."/>
            <person name="Ruytinx J."/>
            <person name="Liao H.L."/>
            <person name="Branco S."/>
            <person name="Kuo A."/>
            <person name="LaButti K."/>
            <person name="Lipzen A."/>
            <person name="Andreopoulos W."/>
            <person name="Pangilinan J."/>
            <person name="Riley R."/>
            <person name="Hundley H."/>
            <person name="Na H."/>
            <person name="Barry K."/>
            <person name="Grigoriev I.V."/>
            <person name="Stajich J.E."/>
            <person name="Kennedy P.G."/>
        </authorList>
    </citation>
    <scope>NUCLEOTIDE SEQUENCE</scope>
    <source>
        <strain evidence="2">MN1</strain>
    </source>
</reference>
<feature type="transmembrane region" description="Helical" evidence="1">
    <location>
        <begin position="24"/>
        <end position="49"/>
    </location>
</feature>
<feature type="transmembrane region" description="Helical" evidence="1">
    <location>
        <begin position="469"/>
        <end position="487"/>
    </location>
</feature>
<sequence>MRNFDFTMTPSTYTIRSIHLQVDWGFLLCVIGYEIWLNLLSFSTYNLIFKQLFGGEFRLTAIYDMLNAMYGPGAALAALWDQRMTATACSEATVFLFYVIGLTFLRSHATMVLVPTSAERVHTFAVPALSTWLDATVNTQNWNWLTILSVASKLGQLSPTAIGLGDGFLYDIISPDATGNATVTATEVSVTCFLAQNLSYEQSVANEPLIYTNATTTLALDAIPWKDQVLYLLDSPLIGGWLNFLLTTGTAENPSIDETTMQGTWYYDSDLAGNSTRSSIDLHFAICNVSLLRRNATVDAQTNTLLVVPEMPASPPQWTTIPALASLPPEQIVDGGVITMPFKTQISYTGIRTCFDKIDHYPCNRNTSVGELLLMQLIGMPFSSIIPDVPINITQDTAPSGNEHFNTTPSFMISKHQMETALSRLYAKVVWIAGELGDSGGGFQRTEAEAEVTQFVLGNRLEFDYTSNLLALLASCYLLALVIRISARRTGTSVQTSNLAFMWLAKHSQDLTTQFARILYPDNQVLRRAGMFRVGVQDSSRVFAIDDLPDIAGSDCTSATKPGVFQRIWHGICACAGTPWHRMKSLRLFSFKYRVLGSHKETKTHRPNQFMQHWLCMILHALFVILNALLLFATNHYNKEDIVFSVTSHIETWEFGIRECIQAYYTLSVAALVYLAQTVTLPHDLARFQSLSSLHDVRSSWRSWSSACLCLLSQGSYPGFRSPMRIFCVFCYLFSLSSISFLRPYIVSPQTYTITVAGSSSTQLAWPDLTTNISALDWNVITSAALSSNQTKGVVTTGLSGGLLYDELSPNPGFGTAVVNATLIDANCSLLPSSFWSNADGSPQLEDFISVIPWSDQVLHIVSVEDYLTFLVTTAMAESGVVLENASMSMPWATYDSNGEHDSPGT</sequence>
<keyword evidence="1" id="KW-0472">Membrane</keyword>
<dbReference type="GeneID" id="64638431"/>
<evidence type="ECO:0000256" key="1">
    <source>
        <dbReference type="SAM" id="Phobius"/>
    </source>
</evidence>
<protein>
    <submittedName>
        <fullName evidence="2">Uncharacterized protein</fullName>
    </submittedName>
</protein>
<dbReference type="RefSeq" id="XP_041186772.1">
    <property type="nucleotide sequence ID" value="XM_041344415.1"/>
</dbReference>
<proteinExistence type="predicted"/>
<feature type="transmembrane region" description="Helical" evidence="1">
    <location>
        <begin position="614"/>
        <end position="633"/>
    </location>
</feature>
<keyword evidence="1" id="KW-0812">Transmembrane</keyword>
<organism evidence="2 3">
    <name type="scientific">Suillus subaureus</name>
    <dbReference type="NCBI Taxonomy" id="48587"/>
    <lineage>
        <taxon>Eukaryota</taxon>
        <taxon>Fungi</taxon>
        <taxon>Dikarya</taxon>
        <taxon>Basidiomycota</taxon>
        <taxon>Agaricomycotina</taxon>
        <taxon>Agaricomycetes</taxon>
        <taxon>Agaricomycetidae</taxon>
        <taxon>Boletales</taxon>
        <taxon>Suillineae</taxon>
        <taxon>Suillaceae</taxon>
        <taxon>Suillus</taxon>
    </lineage>
</organism>
<dbReference type="Proteomes" id="UP000807769">
    <property type="component" value="Unassembled WGS sequence"/>
</dbReference>
<evidence type="ECO:0000313" key="2">
    <source>
        <dbReference type="EMBL" id="KAG1804126.1"/>
    </source>
</evidence>
<evidence type="ECO:0000313" key="3">
    <source>
        <dbReference type="Proteomes" id="UP000807769"/>
    </source>
</evidence>